<dbReference type="Proteomes" id="UP000238882">
    <property type="component" value="Unassembled WGS sequence"/>
</dbReference>
<proteinExistence type="predicted"/>
<name>A0A2S7WRI3_9FLAO</name>
<dbReference type="EMBL" id="MSCN01000001">
    <property type="protein sequence ID" value="PQJ79912.1"/>
    <property type="molecule type" value="Genomic_DNA"/>
</dbReference>
<keyword evidence="1" id="KW-0472">Membrane</keyword>
<evidence type="ECO:0000256" key="1">
    <source>
        <dbReference type="SAM" id="Phobius"/>
    </source>
</evidence>
<protein>
    <submittedName>
        <fullName evidence="2">Uncharacterized protein</fullName>
    </submittedName>
</protein>
<organism evidence="2 3">
    <name type="scientific">Polaribacter porphyrae</name>
    <dbReference type="NCBI Taxonomy" id="1137780"/>
    <lineage>
        <taxon>Bacteria</taxon>
        <taxon>Pseudomonadati</taxon>
        <taxon>Bacteroidota</taxon>
        <taxon>Flavobacteriia</taxon>
        <taxon>Flavobacteriales</taxon>
        <taxon>Flavobacteriaceae</taxon>
    </lineage>
</organism>
<comment type="caution">
    <text evidence="2">The sequence shown here is derived from an EMBL/GenBank/DDBJ whole genome shotgun (WGS) entry which is preliminary data.</text>
</comment>
<evidence type="ECO:0000313" key="2">
    <source>
        <dbReference type="EMBL" id="PQJ79912.1"/>
    </source>
</evidence>
<feature type="transmembrane region" description="Helical" evidence="1">
    <location>
        <begin position="19"/>
        <end position="38"/>
    </location>
</feature>
<keyword evidence="1" id="KW-0812">Transmembrane</keyword>
<accession>A0A2S7WRI3</accession>
<keyword evidence="3" id="KW-1185">Reference proteome</keyword>
<reference evidence="2 3" key="1">
    <citation type="submission" date="2016-12" db="EMBL/GenBank/DDBJ databases">
        <title>Trade-off between light-utilization and light-protection in marine flavobacteria.</title>
        <authorList>
            <person name="Kumagai Y."/>
            <person name="Yoshizawa S."/>
            <person name="Kogure K."/>
            <person name="Iwasaki W."/>
        </authorList>
    </citation>
    <scope>NUCLEOTIDE SEQUENCE [LARGE SCALE GENOMIC DNA]</scope>
    <source>
        <strain evidence="2 3">NBRC 108759</strain>
    </source>
</reference>
<sequence>MIGLPVGINGLTLKGGGSLGGAIILFGVFIVFLVVILDRIIAKKVSLKKINRIEIIMLILGITFYSFNGREIIIDLTEKKTNYFILIENNGKLNNSEMSFSFPFDKKIKYQNNIAVINSISENYQRIDLESPDYWNSQRMQPWEMSGFKVRFYSNGDNRLSEKEIDSIIEKELKVLNN</sequence>
<gene>
    <name evidence="2" type="ORF">BTO18_12340</name>
</gene>
<dbReference type="AlphaFoldDB" id="A0A2S7WRI3"/>
<evidence type="ECO:0000313" key="3">
    <source>
        <dbReference type="Proteomes" id="UP000238882"/>
    </source>
</evidence>
<keyword evidence="1" id="KW-1133">Transmembrane helix</keyword>
<feature type="transmembrane region" description="Helical" evidence="1">
    <location>
        <begin position="50"/>
        <end position="67"/>
    </location>
</feature>